<dbReference type="GO" id="GO:0022857">
    <property type="term" value="F:transmembrane transporter activity"/>
    <property type="evidence" value="ECO:0007669"/>
    <property type="project" value="InterPro"/>
</dbReference>
<dbReference type="KEGG" id="dka:DKAM_0623"/>
<feature type="transmembrane region" description="Helical" evidence="6">
    <location>
        <begin position="244"/>
        <end position="267"/>
    </location>
</feature>
<dbReference type="SUPFAM" id="SSF103473">
    <property type="entry name" value="MFS general substrate transporter"/>
    <property type="match status" value="1"/>
</dbReference>
<dbReference type="PROSITE" id="PS50850">
    <property type="entry name" value="MFS"/>
    <property type="match status" value="1"/>
</dbReference>
<keyword evidence="5 6" id="KW-0472">Membrane</keyword>
<keyword evidence="4 6" id="KW-1133">Transmembrane helix</keyword>
<name>B8D4B8_DESA1</name>
<dbReference type="RefSeq" id="WP_012608290.1">
    <property type="nucleotide sequence ID" value="NC_011766.1"/>
</dbReference>
<evidence type="ECO:0000313" key="9">
    <source>
        <dbReference type="Proteomes" id="UP000006903"/>
    </source>
</evidence>
<dbReference type="GeneID" id="7170818"/>
<gene>
    <name evidence="8" type="ordered locus">DKAM_0623</name>
</gene>
<dbReference type="InterPro" id="IPR020846">
    <property type="entry name" value="MFS_dom"/>
</dbReference>
<dbReference type="GO" id="GO:0005886">
    <property type="term" value="C:plasma membrane"/>
    <property type="evidence" value="ECO:0007669"/>
    <property type="project" value="UniProtKB-SubCell"/>
</dbReference>
<keyword evidence="2" id="KW-1003">Cell membrane</keyword>
<feature type="transmembrane region" description="Helical" evidence="6">
    <location>
        <begin position="274"/>
        <end position="293"/>
    </location>
</feature>
<dbReference type="Gene3D" id="1.20.1250.20">
    <property type="entry name" value="MFS general substrate transporter like domains"/>
    <property type="match status" value="2"/>
</dbReference>
<feature type="transmembrane region" description="Helical" evidence="6">
    <location>
        <begin position="329"/>
        <end position="352"/>
    </location>
</feature>
<organism evidence="8 9">
    <name type="scientific">Desulfurococcus amylolyticus (strain DSM 18924 / JCM 16383 / VKM B-2413 / 1221n)</name>
    <name type="common">Desulfurococcus kamchatkensis</name>
    <dbReference type="NCBI Taxonomy" id="490899"/>
    <lineage>
        <taxon>Archaea</taxon>
        <taxon>Thermoproteota</taxon>
        <taxon>Thermoprotei</taxon>
        <taxon>Desulfurococcales</taxon>
        <taxon>Desulfurococcaceae</taxon>
        <taxon>Desulfurococcus</taxon>
    </lineage>
</organism>
<evidence type="ECO:0000256" key="4">
    <source>
        <dbReference type="ARBA" id="ARBA00022989"/>
    </source>
</evidence>
<dbReference type="eggNOG" id="arCOG00130">
    <property type="taxonomic scope" value="Archaea"/>
</dbReference>
<evidence type="ECO:0000256" key="1">
    <source>
        <dbReference type="ARBA" id="ARBA00004651"/>
    </source>
</evidence>
<dbReference type="PANTHER" id="PTHR42688">
    <property type="entry name" value="CONSERVED PROTEIN"/>
    <property type="match status" value="1"/>
</dbReference>
<sequence>MRKTIVVFILLGLISLFADMTYEGALSIRGSYLEIIGAPIIVAGLINIGWLVSYGSRFLSGVLSDYLRKPIILWVLTVTGYLINVIVVPLLALTNRWELVLVLIVLERFGKGLRAPARDVILAEVSEGIGKGLGFGVHETMDQAGAVLGPLLASLILVASNQDYPRVFLMLGVPGVIAVVLAIIAWSMYPQPSSLSTRKSMLGFKGLTRSYYMYTAGFFLFSLGFISWDIISYHAKNIGLRGDYIALLYSIAMLVDGLLAVPSGLLYDRIGMKSTILAPLASMAAGIAFTVFIDRNPLIMAFTWGLTMGVFETNIRVAVSDLVPAEKRAFAYGFYGLVEGLAMLVGGVIQSILIAENAILLAVYIVITEFSSLIVFYRI</sequence>
<evidence type="ECO:0000256" key="6">
    <source>
        <dbReference type="SAM" id="Phobius"/>
    </source>
</evidence>
<feature type="transmembrane region" description="Helical" evidence="6">
    <location>
        <begin position="210"/>
        <end position="232"/>
    </location>
</feature>
<dbReference type="PANTHER" id="PTHR42688:SF1">
    <property type="entry name" value="BLR5212 PROTEIN"/>
    <property type="match status" value="1"/>
</dbReference>
<evidence type="ECO:0000313" key="8">
    <source>
        <dbReference type="EMBL" id="ACL10949.1"/>
    </source>
</evidence>
<reference evidence="8 9" key="1">
    <citation type="journal article" date="2009" name="J. Bacteriol.">
        <title>Complete genome sequence of the anaerobic, protein-degrading hyperthermophilic crenarchaeon Desulfurococcus kamchatkensis.</title>
        <authorList>
            <person name="Ravin N.V."/>
            <person name="Mardanov A.V."/>
            <person name="Beletsky A.V."/>
            <person name="Kublanov I.V."/>
            <person name="Kolganova T.V."/>
            <person name="Lebedinsky A.V."/>
            <person name="Chernyh N.A."/>
            <person name="Bonch-Osmolovskaya E.A."/>
            <person name="Skryabin K.G."/>
        </authorList>
    </citation>
    <scope>NUCLEOTIDE SEQUENCE [LARGE SCALE GENOMIC DNA]</scope>
    <source>
        <strain evidence="9">DSM 18924 / JCM 16383 / VKM B-2413 / 1221n</strain>
    </source>
</reference>
<evidence type="ECO:0000259" key="7">
    <source>
        <dbReference type="PROSITE" id="PS50850"/>
    </source>
</evidence>
<feature type="transmembrane region" description="Helical" evidence="6">
    <location>
        <begin position="358"/>
        <end position="377"/>
    </location>
</feature>
<comment type="subcellular location">
    <subcellularLocation>
        <location evidence="1">Cell membrane</location>
        <topology evidence="1">Multi-pass membrane protein</topology>
    </subcellularLocation>
</comment>
<dbReference type="CDD" id="cd17370">
    <property type="entry name" value="MFS_MJ1317_like"/>
    <property type="match status" value="1"/>
</dbReference>
<dbReference type="HOGENOM" id="CLU_040020_2_0_2"/>
<proteinExistence type="predicted"/>
<feature type="transmembrane region" description="Helical" evidence="6">
    <location>
        <begin position="299"/>
        <end position="317"/>
    </location>
</feature>
<evidence type="ECO:0000256" key="2">
    <source>
        <dbReference type="ARBA" id="ARBA00022475"/>
    </source>
</evidence>
<protein>
    <submittedName>
        <fullName evidence="8">Major facilitator superfamily MFS_1 protein</fullName>
    </submittedName>
</protein>
<dbReference type="STRING" id="490899.DKAM_0623"/>
<dbReference type="AlphaFoldDB" id="B8D4B8"/>
<feature type="domain" description="Major facilitator superfamily (MFS) profile" evidence="7">
    <location>
        <begin position="5"/>
        <end position="379"/>
    </location>
</feature>
<accession>B8D4B8</accession>
<feature type="transmembrane region" description="Helical" evidence="6">
    <location>
        <begin position="35"/>
        <end position="59"/>
    </location>
</feature>
<dbReference type="Pfam" id="PF07690">
    <property type="entry name" value="MFS_1"/>
    <property type="match status" value="1"/>
</dbReference>
<dbReference type="InterPro" id="IPR036259">
    <property type="entry name" value="MFS_trans_sf"/>
</dbReference>
<dbReference type="EMBL" id="CP001140">
    <property type="protein sequence ID" value="ACL10949.1"/>
    <property type="molecule type" value="Genomic_DNA"/>
</dbReference>
<feature type="transmembrane region" description="Helical" evidence="6">
    <location>
        <begin position="167"/>
        <end position="189"/>
    </location>
</feature>
<dbReference type="InterPro" id="IPR011701">
    <property type="entry name" value="MFS"/>
</dbReference>
<dbReference type="Proteomes" id="UP000006903">
    <property type="component" value="Chromosome"/>
</dbReference>
<feature type="transmembrane region" description="Helical" evidence="6">
    <location>
        <begin position="71"/>
        <end position="93"/>
    </location>
</feature>
<dbReference type="InterPro" id="IPR052425">
    <property type="entry name" value="Uncharacterized_MFS-type"/>
</dbReference>
<evidence type="ECO:0000256" key="5">
    <source>
        <dbReference type="ARBA" id="ARBA00023136"/>
    </source>
</evidence>
<keyword evidence="3 6" id="KW-0812">Transmembrane</keyword>
<evidence type="ECO:0000256" key="3">
    <source>
        <dbReference type="ARBA" id="ARBA00022692"/>
    </source>
</evidence>